<comment type="caution">
    <text evidence="5">The sequence shown here is derived from an EMBL/GenBank/DDBJ whole genome shotgun (WGS) entry which is preliminary data.</text>
</comment>
<keyword evidence="6" id="KW-1185">Reference proteome</keyword>
<reference evidence="5 6" key="1">
    <citation type="submission" date="2019-04" db="EMBL/GenBank/DDBJ databases">
        <title>Annotation for the trematode Fasciola gigantica.</title>
        <authorList>
            <person name="Choi Y.-J."/>
        </authorList>
    </citation>
    <scope>NUCLEOTIDE SEQUENCE [LARGE SCALE GENOMIC DNA]</scope>
    <source>
        <strain evidence="5">Uganda_cow_1</strain>
    </source>
</reference>
<evidence type="ECO:0000259" key="3">
    <source>
        <dbReference type="Pfam" id="PF04063"/>
    </source>
</evidence>
<evidence type="ECO:0000313" key="6">
    <source>
        <dbReference type="Proteomes" id="UP000316759"/>
    </source>
</evidence>
<proteinExistence type="inferred from homology"/>
<dbReference type="EMBL" id="SUNJ01009027">
    <property type="protein sequence ID" value="TPP60743.1"/>
    <property type="molecule type" value="Genomic_DNA"/>
</dbReference>
<dbReference type="InterPro" id="IPR011989">
    <property type="entry name" value="ARM-like"/>
</dbReference>
<evidence type="ECO:0000313" key="5">
    <source>
        <dbReference type="EMBL" id="TPP60743.1"/>
    </source>
</evidence>
<accession>A0A504YHV2</accession>
<name>A0A504YHV2_FASGI</name>
<dbReference type="InterPro" id="IPR007206">
    <property type="entry name" value="Protein_HGH1_C"/>
</dbReference>
<dbReference type="Pfam" id="PF04064">
    <property type="entry name" value="DUF384"/>
    <property type="match status" value="1"/>
</dbReference>
<evidence type="ECO:0000259" key="4">
    <source>
        <dbReference type="Pfam" id="PF04064"/>
    </source>
</evidence>
<dbReference type="OrthoDB" id="338814at2759"/>
<protein>
    <recommendedName>
        <fullName evidence="2">Protein HGH1 homolog</fullName>
    </recommendedName>
</protein>
<sequence length="379" mass="43552">MKPHARCRAMSLARLKAILQITSAKLDEKENDNFVISQMKYLIQCLNASETTTDVDRDERNRLSFKCLINLCCTPARDQLFFNAFESEIARIEFVKRLKKIWLSSVNNREETGHLAMDLLCNLTHDTSWSSIVVQDNSETLLDLIFQSDKMLTKSLPLLLNLTSQAKVRQRLNTVSQFRSQLVGQLSSPEDDLDQTLLVVGILKNCFFDDSYHLLWLAPQSLLLEGLLRLLCGPEDEIDDEDRQKIPVGLQEIVGRPLAKRCESNEVKQLVCEALFQLCSTSDGRTRLRDCGVYFVLRELHKFESRKFDGNNHHQVVDASVRSRTNELVYQIEQVVDQLICQEEERDPEFVAHSLRALDVDAEMAARLDHAKEEFIHAR</sequence>
<organism evidence="5 6">
    <name type="scientific">Fasciola gigantica</name>
    <name type="common">Giant liver fluke</name>
    <dbReference type="NCBI Taxonomy" id="46835"/>
    <lineage>
        <taxon>Eukaryota</taxon>
        <taxon>Metazoa</taxon>
        <taxon>Spiralia</taxon>
        <taxon>Lophotrochozoa</taxon>
        <taxon>Platyhelminthes</taxon>
        <taxon>Trematoda</taxon>
        <taxon>Digenea</taxon>
        <taxon>Plagiorchiida</taxon>
        <taxon>Echinostomata</taxon>
        <taxon>Echinostomatoidea</taxon>
        <taxon>Fasciolidae</taxon>
        <taxon>Fasciola</taxon>
    </lineage>
</organism>
<dbReference type="PANTHER" id="PTHR13387:SF9">
    <property type="entry name" value="PROTEIN HGH1 HOMOLOG"/>
    <property type="match status" value="1"/>
</dbReference>
<gene>
    <name evidence="5" type="ORF">FGIG_00201</name>
</gene>
<evidence type="ECO:0000256" key="2">
    <source>
        <dbReference type="ARBA" id="ARBA00014076"/>
    </source>
</evidence>
<dbReference type="PANTHER" id="PTHR13387">
    <property type="entry name" value="PROTEIN HGH1 HOMOLOG"/>
    <property type="match status" value="1"/>
</dbReference>
<dbReference type="AlphaFoldDB" id="A0A504YHV2"/>
<feature type="domain" description="Protein HGH1 C-terminal" evidence="4">
    <location>
        <begin position="274"/>
        <end position="345"/>
    </location>
</feature>
<dbReference type="Gene3D" id="1.25.10.10">
    <property type="entry name" value="Leucine-rich Repeat Variant"/>
    <property type="match status" value="1"/>
</dbReference>
<feature type="domain" description="Protein HGH1 N-terminal" evidence="3">
    <location>
        <begin position="107"/>
        <end position="254"/>
    </location>
</feature>
<dbReference type="Proteomes" id="UP000316759">
    <property type="component" value="Unassembled WGS sequence"/>
</dbReference>
<dbReference type="STRING" id="46835.A0A504YHV2"/>
<dbReference type="InterPro" id="IPR039717">
    <property type="entry name" value="Hgh1"/>
</dbReference>
<dbReference type="InterPro" id="IPR016024">
    <property type="entry name" value="ARM-type_fold"/>
</dbReference>
<dbReference type="SUPFAM" id="SSF48371">
    <property type="entry name" value="ARM repeat"/>
    <property type="match status" value="1"/>
</dbReference>
<dbReference type="InterPro" id="IPR007205">
    <property type="entry name" value="Protein_HGH1_N"/>
</dbReference>
<dbReference type="Pfam" id="PF04063">
    <property type="entry name" value="DUF383"/>
    <property type="match status" value="1"/>
</dbReference>
<comment type="similarity">
    <text evidence="1">Belongs to the HGH1 family.</text>
</comment>
<evidence type="ECO:0000256" key="1">
    <source>
        <dbReference type="ARBA" id="ARBA00006712"/>
    </source>
</evidence>